<accession>A0A9X4H0B0</accession>
<comment type="caution">
    <text evidence="1">The sequence shown here is derived from an EMBL/GenBank/DDBJ whole genome shotgun (WGS) entry which is preliminary data.</text>
</comment>
<gene>
    <name evidence="1" type="ORF">L7E55_02120</name>
</gene>
<sequence length="421" mass="47675">MDVSTGCIISSQSNFLLSHQMLRDATGKLWLFYLAPDAFLNCGTSENEGKTWSNPSELTDEVSGPFTAVTDQNNHIHLCAVRRLNELTYMQWDGLNWSRNILPMDNLRGQPFFPIAHIDRWGVVHIVCGFRSNPDEWSVVHYLIDARKNLLIKTHYDVPCALDILLDISTKDAGPKKYVSFLAGALDSDTQGNLHLVHRYFDGRYFQLYYNFFNSGSSQWGPPVPLIDADCNCGIPSMFIDPQDNIHLLWSSFSAGKFRLNYRRKSGDWQQQVILSEKSTAIESPLLLHVREEVAACWHENGKILYHTLNNFSDEISPTPWICPDDTAAIKVNSNTWSSGSKTTIPLTLARKENGHHIIHFDTANLTDDIPNSHAKQDSDNIVDGFFYLKDSNLPGIQQKQHAQPADNPQNDGKIITWKNL</sequence>
<keyword evidence="2" id="KW-1185">Reference proteome</keyword>
<reference evidence="1" key="1">
    <citation type="submission" date="2022-02" db="EMBL/GenBank/DDBJ databases">
        <authorList>
            <person name="Leng L."/>
        </authorList>
    </citation>
    <scope>NUCLEOTIDE SEQUENCE</scope>
    <source>
        <strain evidence="1">JI</strain>
    </source>
</reference>
<name>A0A9X4H0B0_9FIRM</name>
<dbReference type="EMBL" id="JAKOAV010000002">
    <property type="protein sequence ID" value="MDF9407161.1"/>
    <property type="molecule type" value="Genomic_DNA"/>
</dbReference>
<organism evidence="1 2">
    <name type="scientific">Pelotomaculum isophthalicicum JI</name>
    <dbReference type="NCBI Taxonomy" id="947010"/>
    <lineage>
        <taxon>Bacteria</taxon>
        <taxon>Bacillati</taxon>
        <taxon>Bacillota</taxon>
        <taxon>Clostridia</taxon>
        <taxon>Eubacteriales</taxon>
        <taxon>Desulfotomaculaceae</taxon>
        <taxon>Pelotomaculum</taxon>
    </lineage>
</organism>
<protein>
    <recommendedName>
        <fullName evidence="3">Exo-alpha-sialidase</fullName>
    </recommendedName>
</protein>
<evidence type="ECO:0000313" key="2">
    <source>
        <dbReference type="Proteomes" id="UP001154312"/>
    </source>
</evidence>
<dbReference type="SUPFAM" id="SSF89372">
    <property type="entry name" value="Fucose-specific lectin"/>
    <property type="match status" value="1"/>
</dbReference>
<dbReference type="RefSeq" id="WP_277442337.1">
    <property type="nucleotide sequence ID" value="NZ_JAKOAV010000002.1"/>
</dbReference>
<evidence type="ECO:0008006" key="3">
    <source>
        <dbReference type="Google" id="ProtNLM"/>
    </source>
</evidence>
<proteinExistence type="predicted"/>
<dbReference type="Proteomes" id="UP001154312">
    <property type="component" value="Unassembled WGS sequence"/>
</dbReference>
<evidence type="ECO:0000313" key="1">
    <source>
        <dbReference type="EMBL" id="MDF9407161.1"/>
    </source>
</evidence>
<dbReference type="AlphaFoldDB" id="A0A9X4H0B0"/>